<dbReference type="InterPro" id="IPR018528">
    <property type="entry name" value="Preph_deHydtase_CS"/>
</dbReference>
<dbReference type="InterPro" id="IPR045865">
    <property type="entry name" value="ACT-like_dom_sf"/>
</dbReference>
<evidence type="ECO:0000256" key="3">
    <source>
        <dbReference type="ARBA" id="ARBA00021872"/>
    </source>
</evidence>
<sequence length="326" mass="34588">MVVLSCPPMADRVAPDRTVAFLGPSGTFTEEALRTQPDLAAARPLPQRSFAQVLAAVEDGRADFGFVAIENAIEGSVVAALDQLVFERELLIVREVLLPITQHLLAPPGTALADVSRVLSFPVATAQCRAWLGANLAGVEELAATSTSEAVRIVAEERPAGTAAIGTALAGSLYGLEVLAAGIEDHEHNVTRFVLVAPPAAGVPAPTGHDKTSIVCFQSADRPGSLHGILGQFSARDINLVKLESRPTKQALGEYCFIVDFEGHVADEVVADCLRDLHVTLRELKFLGSYPAAGESGPRRRRDARDAWAAADGWIAGIRRTIHDPA</sequence>
<dbReference type="CDD" id="cd04905">
    <property type="entry name" value="ACT_CM-PDT"/>
    <property type="match status" value="1"/>
</dbReference>
<evidence type="ECO:0000256" key="6">
    <source>
        <dbReference type="ARBA" id="ARBA00023222"/>
    </source>
</evidence>
<proteinExistence type="predicted"/>
<gene>
    <name evidence="11" type="primary">pheA</name>
    <name evidence="11" type="ORF">GHK86_09860</name>
</gene>
<keyword evidence="12" id="KW-1185">Reference proteome</keyword>
<dbReference type="PIRSF" id="PIRSF001500">
    <property type="entry name" value="Chor_mut_pdt_Ppr"/>
    <property type="match status" value="1"/>
</dbReference>
<dbReference type="SUPFAM" id="SSF55021">
    <property type="entry name" value="ACT-like"/>
    <property type="match status" value="1"/>
</dbReference>
<dbReference type="GO" id="GO:0004664">
    <property type="term" value="F:prephenate dehydratase activity"/>
    <property type="evidence" value="ECO:0007669"/>
    <property type="project" value="UniProtKB-EC"/>
</dbReference>
<dbReference type="Proteomes" id="UP000437736">
    <property type="component" value="Unassembled WGS sequence"/>
</dbReference>
<dbReference type="Pfam" id="PF01842">
    <property type="entry name" value="ACT"/>
    <property type="match status" value="1"/>
</dbReference>
<comment type="caution">
    <text evidence="11">The sequence shown here is derived from an EMBL/GenBank/DDBJ whole genome shotgun (WGS) entry which is preliminary data.</text>
</comment>
<dbReference type="EMBL" id="WJHE01000458">
    <property type="protein sequence ID" value="MST33022.1"/>
    <property type="molecule type" value="Genomic_DNA"/>
</dbReference>
<dbReference type="PROSITE" id="PS51171">
    <property type="entry name" value="PREPHENATE_DEHYDR_3"/>
    <property type="match status" value="1"/>
</dbReference>
<dbReference type="EC" id="4.2.1.51" evidence="2"/>
<keyword evidence="7 11" id="KW-0456">Lyase</keyword>
<feature type="domain" description="ACT" evidence="10">
    <location>
        <begin position="214"/>
        <end position="291"/>
    </location>
</feature>
<dbReference type="PANTHER" id="PTHR21022:SF19">
    <property type="entry name" value="PREPHENATE DEHYDRATASE-RELATED"/>
    <property type="match status" value="1"/>
</dbReference>
<keyword evidence="5" id="KW-0057">Aromatic amino acid biosynthesis</keyword>
<dbReference type="InterPro" id="IPR001086">
    <property type="entry name" value="Preph_deHydtase"/>
</dbReference>
<dbReference type="InterPro" id="IPR002912">
    <property type="entry name" value="ACT_dom"/>
</dbReference>
<evidence type="ECO:0000256" key="4">
    <source>
        <dbReference type="ARBA" id="ARBA00022605"/>
    </source>
</evidence>
<evidence type="ECO:0000256" key="1">
    <source>
        <dbReference type="ARBA" id="ARBA00004741"/>
    </source>
</evidence>
<keyword evidence="4" id="KW-0028">Amino-acid biosynthesis</keyword>
<dbReference type="InterPro" id="IPR008242">
    <property type="entry name" value="Chor_mutase/pphenate_deHydtase"/>
</dbReference>
<comment type="pathway">
    <text evidence="1">Amino-acid biosynthesis; L-phenylalanine biosynthesis; phenylpyruvate from prephenate: step 1/1.</text>
</comment>
<evidence type="ECO:0000313" key="12">
    <source>
        <dbReference type="Proteomes" id="UP000437736"/>
    </source>
</evidence>
<evidence type="ECO:0000313" key="11">
    <source>
        <dbReference type="EMBL" id="MST33022.1"/>
    </source>
</evidence>
<protein>
    <recommendedName>
        <fullName evidence="3">Prephenate dehydratase</fullName>
        <ecNumber evidence="2">4.2.1.51</ecNumber>
    </recommendedName>
</protein>
<reference evidence="11 12" key="1">
    <citation type="submission" date="2019-11" db="EMBL/GenBank/DDBJ databases">
        <title>Acidiferrimicrobium australis gen. nov., sp. nov., an acidophilic and obligately heterotrophic, member of the Actinobacteria that catalyses dissimilatory oxido- reduction of iron isolated from metal-rich acidic water in Chile.</title>
        <authorList>
            <person name="Gonzalez D."/>
            <person name="Huber K."/>
            <person name="Hedrich S."/>
            <person name="Rojas-Villalobos C."/>
            <person name="Quatrini R."/>
            <person name="Dinamarca M.A."/>
            <person name="Schwarz A."/>
            <person name="Canales C."/>
            <person name="Nancucheo I."/>
        </authorList>
    </citation>
    <scope>NUCLEOTIDE SEQUENCE [LARGE SCALE GENOMIC DNA]</scope>
    <source>
        <strain evidence="11 12">USS-CCA1</strain>
    </source>
</reference>
<accession>A0ABW9QTM0</accession>
<name>A0ABW9QTM0_9ACTN</name>
<evidence type="ECO:0000259" key="10">
    <source>
        <dbReference type="PROSITE" id="PS51671"/>
    </source>
</evidence>
<feature type="domain" description="Prephenate dehydratase" evidence="9">
    <location>
        <begin position="18"/>
        <end position="198"/>
    </location>
</feature>
<dbReference type="SUPFAM" id="SSF53850">
    <property type="entry name" value="Periplasmic binding protein-like II"/>
    <property type="match status" value="1"/>
</dbReference>
<evidence type="ECO:0000256" key="5">
    <source>
        <dbReference type="ARBA" id="ARBA00023141"/>
    </source>
</evidence>
<comment type="catalytic activity">
    <reaction evidence="8">
        <text>prephenate + H(+) = 3-phenylpyruvate + CO2 + H2O</text>
        <dbReference type="Rhea" id="RHEA:21648"/>
        <dbReference type="ChEBI" id="CHEBI:15377"/>
        <dbReference type="ChEBI" id="CHEBI:15378"/>
        <dbReference type="ChEBI" id="CHEBI:16526"/>
        <dbReference type="ChEBI" id="CHEBI:18005"/>
        <dbReference type="ChEBI" id="CHEBI:29934"/>
        <dbReference type="EC" id="4.2.1.51"/>
    </reaction>
</comment>
<dbReference type="NCBIfam" id="NF008865">
    <property type="entry name" value="PRK11898.1"/>
    <property type="match status" value="1"/>
</dbReference>
<evidence type="ECO:0000259" key="9">
    <source>
        <dbReference type="PROSITE" id="PS51171"/>
    </source>
</evidence>
<dbReference type="Gene3D" id="3.40.190.10">
    <property type="entry name" value="Periplasmic binding protein-like II"/>
    <property type="match status" value="2"/>
</dbReference>
<dbReference type="Gene3D" id="3.30.70.260">
    <property type="match status" value="1"/>
</dbReference>
<organism evidence="11 12">
    <name type="scientific">Acidiferrimicrobium australe</name>
    <dbReference type="NCBI Taxonomy" id="2664430"/>
    <lineage>
        <taxon>Bacteria</taxon>
        <taxon>Bacillati</taxon>
        <taxon>Actinomycetota</taxon>
        <taxon>Acidimicrobiia</taxon>
        <taxon>Acidimicrobiales</taxon>
        <taxon>Acidimicrobiaceae</taxon>
        <taxon>Acidiferrimicrobium</taxon>
    </lineage>
</organism>
<dbReference type="PROSITE" id="PS51671">
    <property type="entry name" value="ACT"/>
    <property type="match status" value="1"/>
</dbReference>
<evidence type="ECO:0000256" key="2">
    <source>
        <dbReference type="ARBA" id="ARBA00013147"/>
    </source>
</evidence>
<evidence type="ECO:0000256" key="8">
    <source>
        <dbReference type="ARBA" id="ARBA00047848"/>
    </source>
</evidence>
<evidence type="ECO:0000256" key="7">
    <source>
        <dbReference type="ARBA" id="ARBA00023239"/>
    </source>
</evidence>
<dbReference type="PROSITE" id="PS00857">
    <property type="entry name" value="PREPHENATE_DEHYDR_1"/>
    <property type="match status" value="1"/>
</dbReference>
<dbReference type="Pfam" id="PF00800">
    <property type="entry name" value="PDT"/>
    <property type="match status" value="1"/>
</dbReference>
<dbReference type="PANTHER" id="PTHR21022">
    <property type="entry name" value="PREPHENATE DEHYDRATASE P PROTEIN"/>
    <property type="match status" value="1"/>
</dbReference>
<keyword evidence="6" id="KW-0584">Phenylalanine biosynthesis</keyword>